<evidence type="ECO:0000313" key="2">
    <source>
        <dbReference type="Proteomes" id="UP000799441"/>
    </source>
</evidence>
<keyword evidence="2" id="KW-1185">Reference proteome</keyword>
<organism evidence="1 2">
    <name type="scientific">Polychaeton citri CBS 116435</name>
    <dbReference type="NCBI Taxonomy" id="1314669"/>
    <lineage>
        <taxon>Eukaryota</taxon>
        <taxon>Fungi</taxon>
        <taxon>Dikarya</taxon>
        <taxon>Ascomycota</taxon>
        <taxon>Pezizomycotina</taxon>
        <taxon>Dothideomycetes</taxon>
        <taxon>Dothideomycetidae</taxon>
        <taxon>Capnodiales</taxon>
        <taxon>Capnodiaceae</taxon>
        <taxon>Polychaeton</taxon>
    </lineage>
</organism>
<comment type="caution">
    <text evidence="1">The sequence shown here is derived from an EMBL/GenBank/DDBJ whole genome shotgun (WGS) entry which is preliminary data.</text>
</comment>
<evidence type="ECO:0000313" key="1">
    <source>
        <dbReference type="EMBL" id="KAF2719894.1"/>
    </source>
</evidence>
<reference evidence="1" key="1">
    <citation type="journal article" date="2020" name="Stud. Mycol.">
        <title>101 Dothideomycetes genomes: a test case for predicting lifestyles and emergence of pathogens.</title>
        <authorList>
            <person name="Haridas S."/>
            <person name="Albert R."/>
            <person name="Binder M."/>
            <person name="Bloem J."/>
            <person name="Labutti K."/>
            <person name="Salamov A."/>
            <person name="Andreopoulos B."/>
            <person name="Baker S."/>
            <person name="Barry K."/>
            <person name="Bills G."/>
            <person name="Bluhm B."/>
            <person name="Cannon C."/>
            <person name="Castanera R."/>
            <person name="Culley D."/>
            <person name="Daum C."/>
            <person name="Ezra D."/>
            <person name="Gonzalez J."/>
            <person name="Henrissat B."/>
            <person name="Kuo A."/>
            <person name="Liang C."/>
            <person name="Lipzen A."/>
            <person name="Lutzoni F."/>
            <person name="Magnuson J."/>
            <person name="Mondo S."/>
            <person name="Nolan M."/>
            <person name="Ohm R."/>
            <person name="Pangilinan J."/>
            <person name="Park H.-J."/>
            <person name="Ramirez L."/>
            <person name="Alfaro M."/>
            <person name="Sun H."/>
            <person name="Tritt A."/>
            <person name="Yoshinaga Y."/>
            <person name="Zwiers L.-H."/>
            <person name="Turgeon B."/>
            <person name="Goodwin S."/>
            <person name="Spatafora J."/>
            <person name="Crous P."/>
            <person name="Grigoriev I."/>
        </authorList>
    </citation>
    <scope>NUCLEOTIDE SEQUENCE</scope>
    <source>
        <strain evidence="1">CBS 116435</strain>
    </source>
</reference>
<name>A0A9P4UMR5_9PEZI</name>
<dbReference type="AlphaFoldDB" id="A0A9P4UMR5"/>
<proteinExistence type="predicted"/>
<protein>
    <submittedName>
        <fullName evidence="1">Uncharacterized protein</fullName>
    </submittedName>
</protein>
<dbReference type="EMBL" id="MU003806">
    <property type="protein sequence ID" value="KAF2719894.1"/>
    <property type="molecule type" value="Genomic_DNA"/>
</dbReference>
<dbReference type="Proteomes" id="UP000799441">
    <property type="component" value="Unassembled WGS sequence"/>
</dbReference>
<sequence length="85" mass="9132">MQECLHTIQSLCLSLPLDIPATTHLLMSPVPSTRLQAERKQKRGAANPCSGSPMHACIHPCTHAWEAEGTSTQPSAHPAILPTIL</sequence>
<gene>
    <name evidence="1" type="ORF">K431DRAFT_286369</name>
</gene>
<accession>A0A9P4UMR5</accession>